<gene>
    <name evidence="1" type="ORF">KDA_02410</name>
</gene>
<name>A0A402B0B8_9CHLR</name>
<accession>A0A402B0B8</accession>
<sequence>MSVEDRVPEEDIFAVAALKKGVKTWEVHQRETEVSLLLRPGHTASRNILVVLMAFDQTKALVVLRFPRSSLSINRNEYNNSVQLHFCTVLCVKHTILAMLLPRGLLDGTHLLIIVHEKKSTKS</sequence>
<evidence type="ECO:0000313" key="2">
    <source>
        <dbReference type="Proteomes" id="UP000287171"/>
    </source>
</evidence>
<proteinExistence type="predicted"/>
<evidence type="ECO:0000313" key="1">
    <source>
        <dbReference type="EMBL" id="GCE24757.1"/>
    </source>
</evidence>
<protein>
    <submittedName>
        <fullName evidence="1">Uncharacterized protein</fullName>
    </submittedName>
</protein>
<reference evidence="2" key="1">
    <citation type="submission" date="2018-12" db="EMBL/GenBank/DDBJ databases">
        <title>Tengunoibacter tsumagoiensis gen. nov., sp. nov., Dictyobacter kobayashii sp. nov., D. alpinus sp. nov., and D. joshuensis sp. nov. and description of Dictyobacteraceae fam. nov. within the order Ktedonobacterales isolated from Tengu-no-mugimeshi.</title>
        <authorList>
            <person name="Wang C.M."/>
            <person name="Zheng Y."/>
            <person name="Sakai Y."/>
            <person name="Toyoda A."/>
            <person name="Minakuchi Y."/>
            <person name="Abe K."/>
            <person name="Yokota A."/>
            <person name="Yabe S."/>
        </authorList>
    </citation>
    <scope>NUCLEOTIDE SEQUENCE [LARGE SCALE GENOMIC DNA]</scope>
    <source>
        <strain evidence="2">Uno16</strain>
    </source>
</reference>
<dbReference type="EMBL" id="BIFT01000001">
    <property type="protein sequence ID" value="GCE24757.1"/>
    <property type="molecule type" value="Genomic_DNA"/>
</dbReference>
<keyword evidence="2" id="KW-1185">Reference proteome</keyword>
<organism evidence="1 2">
    <name type="scientific">Dictyobacter alpinus</name>
    <dbReference type="NCBI Taxonomy" id="2014873"/>
    <lineage>
        <taxon>Bacteria</taxon>
        <taxon>Bacillati</taxon>
        <taxon>Chloroflexota</taxon>
        <taxon>Ktedonobacteria</taxon>
        <taxon>Ktedonobacterales</taxon>
        <taxon>Dictyobacteraceae</taxon>
        <taxon>Dictyobacter</taxon>
    </lineage>
</organism>
<dbReference type="AlphaFoldDB" id="A0A402B0B8"/>
<dbReference type="Proteomes" id="UP000287171">
    <property type="component" value="Unassembled WGS sequence"/>
</dbReference>
<comment type="caution">
    <text evidence="1">The sequence shown here is derived from an EMBL/GenBank/DDBJ whole genome shotgun (WGS) entry which is preliminary data.</text>
</comment>